<dbReference type="Pfam" id="PF07221">
    <property type="entry name" value="GlcNAc_2-epim"/>
    <property type="match status" value="1"/>
</dbReference>
<dbReference type="InterPro" id="IPR012341">
    <property type="entry name" value="6hp_glycosidase-like_sf"/>
</dbReference>
<sequence>MKNEKINQLCTEVKAELEQNILPFWIQKMTDREHGGFYGRITGKDVLEASASKGAILNARILWTFSAAYRLLHKEEYLETATRAKRYLIDHFYDTEFGGIYWELDCKGNLLDTKKQIYAIGFAIYGLSEYARATGDAEALDYACRLFEVIEKYSFDAEKNGYLEALTRDWRPIEDMRLSDKDENEKKTMNTHLHILEPYTNLYRVWKDERLKKQIVNLVNLFLEKILDAKTYHLNLFFEDDWTNKYQIVSYGHDIEASWLIHEAALVVGDQDLLKKVEPVIVKIAEAADEGLNPDGSMIYENFVSKGKIDRELHWWVQAENVVGHVNLFQHFGDEEALQIALRCWNFIQTKLVDKVHGEWHWSLYADGTINMKDDKAGFWKCPYHNGRMCMEILERFS</sequence>
<gene>
    <name evidence="5" type="ORF">DWZ34_06210</name>
</gene>
<evidence type="ECO:0000256" key="2">
    <source>
        <dbReference type="ARBA" id="ARBA00008558"/>
    </source>
</evidence>
<dbReference type="Gene3D" id="1.50.10.10">
    <property type="match status" value="1"/>
</dbReference>
<dbReference type="RefSeq" id="WP_118494130.1">
    <property type="nucleotide sequence ID" value="NZ_DAWCZY010000002.1"/>
</dbReference>
<evidence type="ECO:0000313" key="5">
    <source>
        <dbReference type="EMBL" id="RHM98188.1"/>
    </source>
</evidence>
<dbReference type="InterPro" id="IPR008928">
    <property type="entry name" value="6-hairpin_glycosidase_sf"/>
</dbReference>
<dbReference type="InterPro" id="IPR010819">
    <property type="entry name" value="AGE/CE"/>
</dbReference>
<dbReference type="GO" id="GO:0047736">
    <property type="term" value="F:cellobiose epimerase activity"/>
    <property type="evidence" value="ECO:0007669"/>
    <property type="project" value="UniProtKB-UniRule"/>
</dbReference>
<dbReference type="PANTHER" id="PTHR15108">
    <property type="entry name" value="N-ACYLGLUCOSAMINE-2-EPIMERASE"/>
    <property type="match status" value="1"/>
</dbReference>
<dbReference type="EMBL" id="QRQK01000009">
    <property type="protein sequence ID" value="RHM98188.1"/>
    <property type="molecule type" value="Genomic_DNA"/>
</dbReference>
<proteinExistence type="inferred from homology"/>
<comment type="similarity">
    <text evidence="4">Belongs to the cellobiose 2-epimerase family.</text>
</comment>
<dbReference type="SUPFAM" id="SSF48208">
    <property type="entry name" value="Six-hairpin glycosidases"/>
    <property type="match status" value="1"/>
</dbReference>
<evidence type="ECO:0000256" key="1">
    <source>
        <dbReference type="ARBA" id="ARBA00001470"/>
    </source>
</evidence>
<protein>
    <recommendedName>
        <fullName evidence="4">Cellobiose 2-epimerase</fullName>
        <shortName evidence="4">CE</shortName>
        <ecNumber evidence="4">5.1.3.11</ecNumber>
    </recommendedName>
</protein>
<evidence type="ECO:0000256" key="3">
    <source>
        <dbReference type="ARBA" id="ARBA00023235"/>
    </source>
</evidence>
<organism evidence="5 6">
    <name type="scientific">Phocaeicola plebeius</name>
    <dbReference type="NCBI Taxonomy" id="310297"/>
    <lineage>
        <taxon>Bacteria</taxon>
        <taxon>Pseudomonadati</taxon>
        <taxon>Bacteroidota</taxon>
        <taxon>Bacteroidia</taxon>
        <taxon>Bacteroidales</taxon>
        <taxon>Bacteroidaceae</taxon>
        <taxon>Phocaeicola</taxon>
    </lineage>
</organism>
<comment type="similarity">
    <text evidence="2">Belongs to the N-acylglucosamine 2-epimerase family.</text>
</comment>
<dbReference type="InterPro" id="IPR028584">
    <property type="entry name" value="Cellobiose_2_epim"/>
</dbReference>
<dbReference type="Proteomes" id="UP000285109">
    <property type="component" value="Unassembled WGS sequence"/>
</dbReference>
<dbReference type="GO" id="GO:0005975">
    <property type="term" value="P:carbohydrate metabolic process"/>
    <property type="evidence" value="ECO:0007669"/>
    <property type="project" value="InterPro"/>
</dbReference>
<keyword evidence="3 4" id="KW-0413">Isomerase</keyword>
<comment type="catalytic activity">
    <reaction evidence="1 4">
        <text>D-cellobiose = beta-D-glucosyl-(1-&gt;4)-D-mannopyranose</text>
        <dbReference type="Rhea" id="RHEA:23384"/>
        <dbReference type="ChEBI" id="CHEBI:17057"/>
        <dbReference type="ChEBI" id="CHEBI:47931"/>
        <dbReference type="EC" id="5.1.3.11"/>
    </reaction>
</comment>
<dbReference type="EC" id="5.1.3.11" evidence="4"/>
<dbReference type="HAMAP" id="MF_00929">
    <property type="entry name" value="Cellobiose_2_epim"/>
    <property type="match status" value="1"/>
</dbReference>
<name>A0A415TA69_9BACT</name>
<evidence type="ECO:0000256" key="4">
    <source>
        <dbReference type="HAMAP-Rule" id="MF_00929"/>
    </source>
</evidence>
<reference evidence="5 6" key="1">
    <citation type="submission" date="2018-08" db="EMBL/GenBank/DDBJ databases">
        <title>A genome reference for cultivated species of the human gut microbiota.</title>
        <authorList>
            <person name="Zou Y."/>
            <person name="Xue W."/>
            <person name="Luo G."/>
        </authorList>
    </citation>
    <scope>NUCLEOTIDE SEQUENCE [LARGE SCALE GENOMIC DNA]</scope>
    <source>
        <strain evidence="5 6">AF31-28B-AC</strain>
    </source>
</reference>
<comment type="function">
    <text evidence="4">Catalyzes the reversible epimerization of cellobiose to 4-O-beta-D-glucopyranosyl-D-mannose (Glc-Man).</text>
</comment>
<comment type="caution">
    <text evidence="5">The sequence shown here is derived from an EMBL/GenBank/DDBJ whole genome shotgun (WGS) entry which is preliminary data.</text>
</comment>
<dbReference type="AlphaFoldDB" id="A0A415TA69"/>
<accession>A0A415TA69</accession>
<evidence type="ECO:0000313" key="6">
    <source>
        <dbReference type="Proteomes" id="UP000285109"/>
    </source>
</evidence>